<dbReference type="PANTHER" id="PTHR30244">
    <property type="entry name" value="TRANSAMINASE"/>
    <property type="match status" value="1"/>
</dbReference>
<dbReference type="EMBL" id="UINC01106351">
    <property type="protein sequence ID" value="SVC70954.1"/>
    <property type="molecule type" value="Genomic_DNA"/>
</dbReference>
<dbReference type="Gene3D" id="3.90.1150.10">
    <property type="entry name" value="Aspartate Aminotransferase, domain 1"/>
    <property type="match status" value="1"/>
</dbReference>
<dbReference type="Gene3D" id="3.40.640.10">
    <property type="entry name" value="Type I PLP-dependent aspartate aminotransferase-like (Major domain)"/>
    <property type="match status" value="1"/>
</dbReference>
<reference evidence="1" key="1">
    <citation type="submission" date="2018-05" db="EMBL/GenBank/DDBJ databases">
        <authorList>
            <person name="Lanie J.A."/>
            <person name="Ng W.-L."/>
            <person name="Kazmierczak K.M."/>
            <person name="Andrzejewski T.M."/>
            <person name="Davidsen T.M."/>
            <person name="Wayne K.J."/>
            <person name="Tettelin H."/>
            <person name="Glass J.I."/>
            <person name="Rusch D."/>
            <person name="Podicherti R."/>
            <person name="Tsui H.-C.T."/>
            <person name="Winkler M.E."/>
        </authorList>
    </citation>
    <scope>NUCLEOTIDE SEQUENCE</scope>
</reference>
<dbReference type="InterPro" id="IPR015424">
    <property type="entry name" value="PyrdxlP-dep_Trfase"/>
</dbReference>
<dbReference type="InterPro" id="IPR015422">
    <property type="entry name" value="PyrdxlP-dep_Trfase_small"/>
</dbReference>
<dbReference type="InterPro" id="IPR000653">
    <property type="entry name" value="DegT/StrS_aminotransferase"/>
</dbReference>
<dbReference type="PANTHER" id="PTHR30244:SF34">
    <property type="entry name" value="DTDP-4-AMINO-4,6-DIDEOXYGALACTOSE TRANSAMINASE"/>
    <property type="match status" value="1"/>
</dbReference>
<dbReference type="GO" id="GO:0000271">
    <property type="term" value="P:polysaccharide biosynthetic process"/>
    <property type="evidence" value="ECO:0007669"/>
    <property type="project" value="TreeGrafter"/>
</dbReference>
<feature type="non-terminal residue" evidence="1">
    <location>
        <position position="332"/>
    </location>
</feature>
<accession>A0A382PC22</accession>
<evidence type="ECO:0008006" key="2">
    <source>
        <dbReference type="Google" id="ProtNLM"/>
    </source>
</evidence>
<name>A0A382PC22_9ZZZZ</name>
<organism evidence="1">
    <name type="scientific">marine metagenome</name>
    <dbReference type="NCBI Taxonomy" id="408172"/>
    <lineage>
        <taxon>unclassified sequences</taxon>
        <taxon>metagenomes</taxon>
        <taxon>ecological metagenomes</taxon>
    </lineage>
</organism>
<gene>
    <name evidence="1" type="ORF">METZ01_LOCUS323808</name>
</gene>
<dbReference type="GO" id="GO:0008483">
    <property type="term" value="F:transaminase activity"/>
    <property type="evidence" value="ECO:0007669"/>
    <property type="project" value="TreeGrafter"/>
</dbReference>
<protein>
    <recommendedName>
        <fullName evidence="2">DegT/DnrJ/EryC1/StrS family aminotransferase</fullName>
    </recommendedName>
</protein>
<dbReference type="PIRSF" id="PIRSF000390">
    <property type="entry name" value="PLP_StrS"/>
    <property type="match status" value="1"/>
</dbReference>
<dbReference type="SUPFAM" id="SSF53383">
    <property type="entry name" value="PLP-dependent transferases"/>
    <property type="match status" value="1"/>
</dbReference>
<dbReference type="AlphaFoldDB" id="A0A382PC22"/>
<sequence>MTAAATSQLALLGGPKTVVTDPGDLFHWPIINKEDEDAVLDVLRHGSMSDTKITKRFEQEFAAWMGRDYALGCSSGTASLHSAMFGAGVGAGDEIICQSTTFWASALQCFSLGATVIFADIDPDTLCIDPDDIEHRITDKTKAIIVVHYTGYPSDMDRIMTIAEKHNIKVIEDVSHGQGALYKGRKVGTFGHVAAMSLMSGKSFAVGEAGIMVTNDREIHDRAIAFAHYERYNQDIESESVKDFRGLPLGGQKYRMNQLCSALGRVQLKYYDERIAEIQRAMNRFWDLLEDVPGMKAHRPPGDSGSTMGGWYSAKGLYEREALGGLSVTKFT</sequence>
<dbReference type="GO" id="GO:0030170">
    <property type="term" value="F:pyridoxal phosphate binding"/>
    <property type="evidence" value="ECO:0007669"/>
    <property type="project" value="TreeGrafter"/>
</dbReference>
<evidence type="ECO:0000313" key="1">
    <source>
        <dbReference type="EMBL" id="SVC70954.1"/>
    </source>
</evidence>
<dbReference type="InterPro" id="IPR015421">
    <property type="entry name" value="PyrdxlP-dep_Trfase_major"/>
</dbReference>
<dbReference type="Pfam" id="PF01041">
    <property type="entry name" value="DegT_DnrJ_EryC1"/>
    <property type="match status" value="1"/>
</dbReference>
<dbReference type="CDD" id="cd00616">
    <property type="entry name" value="AHBA_syn"/>
    <property type="match status" value="1"/>
</dbReference>
<proteinExistence type="predicted"/>